<dbReference type="GO" id="GO:0006629">
    <property type="term" value="P:lipid metabolic process"/>
    <property type="evidence" value="ECO:0007669"/>
    <property type="project" value="InterPro"/>
</dbReference>
<accession>A0A3G5AD31</accession>
<keyword evidence="1" id="KW-0472">Membrane</keyword>
<name>A0A3G5AD31_9VIRU</name>
<organism evidence="3">
    <name type="scientific">Satyrvirus sp</name>
    <dbReference type="NCBI Taxonomy" id="2487771"/>
    <lineage>
        <taxon>Viruses</taxon>
        <taxon>Varidnaviria</taxon>
        <taxon>Bamfordvirae</taxon>
        <taxon>Nucleocytoviricota</taxon>
        <taxon>Megaviricetes</taxon>
        <taxon>Imitervirales</taxon>
        <taxon>Mimiviridae</taxon>
        <taxon>Megamimivirinae</taxon>
    </lineage>
</organism>
<reference evidence="3" key="1">
    <citation type="submission" date="2018-10" db="EMBL/GenBank/DDBJ databases">
        <title>Hidden diversity of soil giant viruses.</title>
        <authorList>
            <person name="Schulz F."/>
            <person name="Alteio L."/>
            <person name="Goudeau D."/>
            <person name="Ryan E.M."/>
            <person name="Malmstrom R.R."/>
            <person name="Blanchard J."/>
            <person name="Woyke T."/>
        </authorList>
    </citation>
    <scope>NUCLEOTIDE SEQUENCE</scope>
    <source>
        <strain evidence="3">SAV1</strain>
    </source>
</reference>
<protein>
    <submittedName>
        <fullName evidence="3">Lipase family protein</fullName>
    </submittedName>
</protein>
<dbReference type="InterPro" id="IPR002921">
    <property type="entry name" value="Fungal_lipase-type"/>
</dbReference>
<dbReference type="InterPro" id="IPR051218">
    <property type="entry name" value="Sec_MonoDiacylglyc_Lipase"/>
</dbReference>
<dbReference type="SUPFAM" id="SSF53474">
    <property type="entry name" value="alpha/beta-Hydrolases"/>
    <property type="match status" value="1"/>
</dbReference>
<keyword evidence="1" id="KW-1133">Transmembrane helix</keyword>
<evidence type="ECO:0000259" key="2">
    <source>
        <dbReference type="Pfam" id="PF01764"/>
    </source>
</evidence>
<feature type="domain" description="Fungal lipase-type" evidence="2">
    <location>
        <begin position="115"/>
        <end position="235"/>
    </location>
</feature>
<proteinExistence type="predicted"/>
<evidence type="ECO:0000256" key="1">
    <source>
        <dbReference type="SAM" id="Phobius"/>
    </source>
</evidence>
<keyword evidence="1" id="KW-0812">Transmembrane</keyword>
<dbReference type="Pfam" id="PF01764">
    <property type="entry name" value="Lipase_3"/>
    <property type="match status" value="1"/>
</dbReference>
<evidence type="ECO:0000313" key="3">
    <source>
        <dbReference type="EMBL" id="AYV85116.1"/>
    </source>
</evidence>
<dbReference type="InterPro" id="IPR029058">
    <property type="entry name" value="AB_hydrolase_fold"/>
</dbReference>
<sequence>MRFCIPILVILILVILAVAIFIYVKYHNFLSNIRNIGNTIETTFSSIQYPANMPNLTNDYNIELSRLGISCVMSAVNYHQKVNIQLPTYLKMVQSLPNDYGIVLQPSVQSNFNDIVAFRGTLSHQDIVSDIEWPQIEYYGLGKVHQGFANIASLVYPALNFPTGSTVLITGHSLGASVAEIVATRLAKEKNIKVELYISARPRTGDLTWNNSVEKYVNRYILINQSDDIPQLPLPTMVKGKTGYGFVSPPLCKTINFSFQTGNVGDNHNPITYHYALYGGTKPFNSMWYVPLALPTVCCVHTPAFPSQSSFRSGNIQL</sequence>
<dbReference type="Gene3D" id="3.40.50.1820">
    <property type="entry name" value="alpha/beta hydrolase"/>
    <property type="match status" value="1"/>
</dbReference>
<dbReference type="EMBL" id="MK072440">
    <property type="protein sequence ID" value="AYV85116.1"/>
    <property type="molecule type" value="Genomic_DNA"/>
</dbReference>
<gene>
    <name evidence="3" type="ORF">Satyrvirus4_13</name>
</gene>
<dbReference type="CDD" id="cd00519">
    <property type="entry name" value="Lipase_3"/>
    <property type="match status" value="1"/>
</dbReference>
<dbReference type="PANTHER" id="PTHR45856">
    <property type="entry name" value="ALPHA/BETA-HYDROLASES SUPERFAMILY PROTEIN"/>
    <property type="match status" value="1"/>
</dbReference>
<dbReference type="PANTHER" id="PTHR45856:SF24">
    <property type="entry name" value="FUNGAL LIPASE-LIKE DOMAIN-CONTAINING PROTEIN"/>
    <property type="match status" value="1"/>
</dbReference>
<feature type="transmembrane region" description="Helical" evidence="1">
    <location>
        <begin position="6"/>
        <end position="24"/>
    </location>
</feature>